<proteinExistence type="predicted"/>
<feature type="transmembrane region" description="Helical" evidence="5">
    <location>
        <begin position="12"/>
        <end position="30"/>
    </location>
</feature>
<evidence type="ECO:0000256" key="2">
    <source>
        <dbReference type="ARBA" id="ARBA00022692"/>
    </source>
</evidence>
<gene>
    <name evidence="7" type="ORF">LECACI_7A000494</name>
</gene>
<name>A0AAI8W1B7_9PEZI</name>
<evidence type="ECO:0000313" key="7">
    <source>
        <dbReference type="EMBL" id="CAK3775684.1"/>
    </source>
</evidence>
<accession>A0AAI8W1B7</accession>
<comment type="caution">
    <text evidence="7">The sequence shown here is derived from an EMBL/GenBank/DDBJ whole genome shotgun (WGS) entry which is preliminary data.</text>
</comment>
<dbReference type="AlphaFoldDB" id="A0AAI8W1B7"/>
<reference evidence="7" key="1">
    <citation type="submission" date="2023-11" db="EMBL/GenBank/DDBJ databases">
        <authorList>
            <person name="Alioto T."/>
            <person name="Alioto T."/>
            <person name="Gomez Garrido J."/>
        </authorList>
    </citation>
    <scope>NUCLEOTIDE SEQUENCE</scope>
</reference>
<dbReference type="GO" id="GO:0016020">
    <property type="term" value="C:membrane"/>
    <property type="evidence" value="ECO:0007669"/>
    <property type="project" value="UniProtKB-SubCell"/>
</dbReference>
<dbReference type="EMBL" id="CAVMBE010000002">
    <property type="protein sequence ID" value="CAK3775684.1"/>
    <property type="molecule type" value="Genomic_DNA"/>
</dbReference>
<evidence type="ECO:0000256" key="4">
    <source>
        <dbReference type="ARBA" id="ARBA00023136"/>
    </source>
</evidence>
<protein>
    <submittedName>
        <fullName evidence="7">COP9 signalosome complex subunit 1</fullName>
    </submittedName>
</protein>
<keyword evidence="8" id="KW-1185">Reference proteome</keyword>
<evidence type="ECO:0000256" key="1">
    <source>
        <dbReference type="ARBA" id="ARBA00004141"/>
    </source>
</evidence>
<keyword evidence="2 5" id="KW-0812">Transmembrane</keyword>
<feature type="domain" description="MARVEL" evidence="6">
    <location>
        <begin position="8"/>
        <end position="156"/>
    </location>
</feature>
<feature type="transmembrane region" description="Helical" evidence="5">
    <location>
        <begin position="67"/>
        <end position="96"/>
    </location>
</feature>
<evidence type="ECO:0000259" key="6">
    <source>
        <dbReference type="Pfam" id="PF01284"/>
    </source>
</evidence>
<comment type="subcellular location">
    <subcellularLocation>
        <location evidence="1">Membrane</location>
        <topology evidence="1">Multi-pass membrane protein</topology>
    </subcellularLocation>
</comment>
<sequence>MGGAKIGLYATRALQLICGAVVLGVGITLARDINTISHETGCYRNGDKNDQIKCSDLVGRYPSSTAYAAFTGAFGLLDALVGLGAAALVGAVPWFVTLGVDALAFLFYLAGGINSAVLRAHYHWDDHQGLNIWTRFDTITAFMFIGFLVTIAAMALVFVARGAIRKHSAV</sequence>
<evidence type="ECO:0000256" key="5">
    <source>
        <dbReference type="SAM" id="Phobius"/>
    </source>
</evidence>
<dbReference type="Pfam" id="PF01284">
    <property type="entry name" value="MARVEL"/>
    <property type="match status" value="1"/>
</dbReference>
<evidence type="ECO:0000313" key="8">
    <source>
        <dbReference type="Proteomes" id="UP001296104"/>
    </source>
</evidence>
<organism evidence="7 8">
    <name type="scientific">Lecanosticta acicola</name>
    <dbReference type="NCBI Taxonomy" id="111012"/>
    <lineage>
        <taxon>Eukaryota</taxon>
        <taxon>Fungi</taxon>
        <taxon>Dikarya</taxon>
        <taxon>Ascomycota</taxon>
        <taxon>Pezizomycotina</taxon>
        <taxon>Dothideomycetes</taxon>
        <taxon>Dothideomycetidae</taxon>
        <taxon>Mycosphaerellales</taxon>
        <taxon>Mycosphaerellaceae</taxon>
        <taxon>Lecanosticta</taxon>
    </lineage>
</organism>
<evidence type="ECO:0000256" key="3">
    <source>
        <dbReference type="ARBA" id="ARBA00022989"/>
    </source>
</evidence>
<keyword evidence="3 5" id="KW-1133">Transmembrane helix</keyword>
<feature type="transmembrane region" description="Helical" evidence="5">
    <location>
        <begin position="103"/>
        <end position="122"/>
    </location>
</feature>
<keyword evidence="4 5" id="KW-0472">Membrane</keyword>
<dbReference type="InterPro" id="IPR008253">
    <property type="entry name" value="Marvel"/>
</dbReference>
<dbReference type="Proteomes" id="UP001296104">
    <property type="component" value="Unassembled WGS sequence"/>
</dbReference>
<feature type="transmembrane region" description="Helical" evidence="5">
    <location>
        <begin position="142"/>
        <end position="164"/>
    </location>
</feature>